<dbReference type="RefSeq" id="XP_030951764.1">
    <property type="nucleotide sequence ID" value="XM_031095904.1"/>
</dbReference>
<dbReference type="SUPFAM" id="SSF49899">
    <property type="entry name" value="Concanavalin A-like lectins/glucanases"/>
    <property type="match status" value="1"/>
</dbReference>
<reference evidence="5" key="2">
    <citation type="submission" date="2021-01" db="UniProtKB">
        <authorList>
            <consortium name="EnsemblPlants"/>
        </authorList>
    </citation>
    <scope>IDENTIFICATION</scope>
</reference>
<evidence type="ECO:0000313" key="5">
    <source>
        <dbReference type="EnsemblPlants" id="QL02p028594:mrna:CDS:1"/>
    </source>
</evidence>
<keyword evidence="3" id="KW-1133">Transmembrane helix</keyword>
<dbReference type="Gramene" id="QL02p028594:mrna">
    <property type="protein sequence ID" value="QL02p028594:mrna:CDS:1"/>
    <property type="gene ID" value="QL02p028594"/>
</dbReference>
<accession>A0A7N2QYU9</accession>
<dbReference type="OMA" id="MLFMWAI"/>
<evidence type="ECO:0000256" key="1">
    <source>
        <dbReference type="ARBA" id="ARBA00007606"/>
    </source>
</evidence>
<dbReference type="InterPro" id="IPR050258">
    <property type="entry name" value="Leguminous_Lectin"/>
</dbReference>
<dbReference type="EnsemblPlants" id="QL02p028594:mrna">
    <property type="protein sequence ID" value="QL02p028594:mrna:CDS:1"/>
    <property type="gene ID" value="QL02p028594"/>
</dbReference>
<comment type="similarity">
    <text evidence="1">Belongs to the leguminous lectin family.</text>
</comment>
<evidence type="ECO:0000259" key="4">
    <source>
        <dbReference type="Pfam" id="PF00139"/>
    </source>
</evidence>
<keyword evidence="3" id="KW-0812">Transmembrane</keyword>
<gene>
    <name evidence="5" type="primary">LOC115975205</name>
</gene>
<keyword evidence="3" id="KW-0472">Membrane</keyword>
<dbReference type="Pfam" id="PF00139">
    <property type="entry name" value="Lectin_legB"/>
    <property type="match status" value="1"/>
</dbReference>
<dbReference type="InterPro" id="IPR013320">
    <property type="entry name" value="ConA-like_dom_sf"/>
</dbReference>
<dbReference type="GeneID" id="115975205"/>
<dbReference type="AlphaFoldDB" id="A0A7N2QYU9"/>
<evidence type="ECO:0000256" key="3">
    <source>
        <dbReference type="SAM" id="Phobius"/>
    </source>
</evidence>
<dbReference type="CDD" id="cd06899">
    <property type="entry name" value="lectin_legume_LecRK_Arcelin_ConA"/>
    <property type="match status" value="1"/>
</dbReference>
<dbReference type="Gene3D" id="2.60.120.200">
    <property type="match status" value="1"/>
</dbReference>
<proteinExistence type="inferred from homology"/>
<keyword evidence="2" id="KW-0430">Lectin</keyword>
<sequence length="344" mass="37917">MAEIFNFRRPSFSLAVILFALTLISNSISTLSFQTLTNNPNFDSKTALFGDAELADDGSYVRLTRPSISSSGMVMHADPLVFTDPTTSFSSEFSFSISPGDGDGLVLALVPSGGSFVLSDATRFLGVEFDTRMDVNVGDLNANHVGINVNDFESVSVSNVTALNLVLNSGERLKSWIDYESSSKRIEVRLGKFEDPRPNNPVLAYAIDLAKMWGAEEVRVGITSFNSNSTQSCSVYSWSFRVRKVRNSMHSMPVDPRNVGKEHGESVRTEKRGFCLLRMIGQLIFATACAALVAFMVIFMWMIFGNVRSCSPVFTAKSAVYPGDFRYEKFDVVVVEKDGDDLKK</sequence>
<evidence type="ECO:0000313" key="6">
    <source>
        <dbReference type="Proteomes" id="UP000594261"/>
    </source>
</evidence>
<organism evidence="5 6">
    <name type="scientific">Quercus lobata</name>
    <name type="common">Valley oak</name>
    <dbReference type="NCBI Taxonomy" id="97700"/>
    <lineage>
        <taxon>Eukaryota</taxon>
        <taxon>Viridiplantae</taxon>
        <taxon>Streptophyta</taxon>
        <taxon>Embryophyta</taxon>
        <taxon>Tracheophyta</taxon>
        <taxon>Spermatophyta</taxon>
        <taxon>Magnoliopsida</taxon>
        <taxon>eudicotyledons</taxon>
        <taxon>Gunneridae</taxon>
        <taxon>Pentapetalae</taxon>
        <taxon>rosids</taxon>
        <taxon>fabids</taxon>
        <taxon>Fagales</taxon>
        <taxon>Fagaceae</taxon>
        <taxon>Quercus</taxon>
    </lineage>
</organism>
<dbReference type="OrthoDB" id="2019747at2759"/>
<keyword evidence="6" id="KW-1185">Reference proteome</keyword>
<dbReference type="InParanoid" id="A0A7N2QYU9"/>
<dbReference type="PANTHER" id="PTHR32401">
    <property type="entry name" value="CONCANAVALIN A-LIKE LECTIN FAMILY PROTEIN"/>
    <property type="match status" value="1"/>
</dbReference>
<dbReference type="KEGG" id="qlo:115975205"/>
<feature type="domain" description="Legume lectin" evidence="4">
    <location>
        <begin position="33"/>
        <end position="251"/>
    </location>
</feature>
<reference evidence="6" key="1">
    <citation type="journal article" date="2016" name="G3 (Bethesda)">
        <title>First Draft Assembly and Annotation of the Genome of a California Endemic Oak Quercus lobata Nee (Fagaceae).</title>
        <authorList>
            <person name="Sork V.L."/>
            <person name="Fitz-Gibbon S.T."/>
            <person name="Puiu D."/>
            <person name="Crepeau M."/>
            <person name="Gugger P.F."/>
            <person name="Sherman R."/>
            <person name="Stevens K."/>
            <person name="Langley C.H."/>
            <person name="Pellegrini M."/>
            <person name="Salzberg S.L."/>
        </authorList>
    </citation>
    <scope>NUCLEOTIDE SEQUENCE [LARGE SCALE GENOMIC DNA]</scope>
    <source>
        <strain evidence="6">cv. SW786</strain>
    </source>
</reference>
<evidence type="ECO:0000256" key="2">
    <source>
        <dbReference type="ARBA" id="ARBA00022734"/>
    </source>
</evidence>
<dbReference type="GO" id="GO:0030246">
    <property type="term" value="F:carbohydrate binding"/>
    <property type="evidence" value="ECO:0007669"/>
    <property type="project" value="UniProtKB-KW"/>
</dbReference>
<dbReference type="PANTHER" id="PTHR32401:SF15">
    <property type="entry name" value="L-TYPE LECTIN-DOMAIN CONTAINING RECEPTOR KINASE VIII.2-LIKE"/>
    <property type="match status" value="1"/>
</dbReference>
<dbReference type="InterPro" id="IPR001220">
    <property type="entry name" value="Legume_lectin_dom"/>
</dbReference>
<name>A0A7N2QYU9_QUELO</name>
<feature type="transmembrane region" description="Helical" evidence="3">
    <location>
        <begin position="279"/>
        <end position="304"/>
    </location>
</feature>
<dbReference type="Proteomes" id="UP000594261">
    <property type="component" value="Chromosome 2"/>
</dbReference>
<protein>
    <recommendedName>
        <fullName evidence="4">Legume lectin domain-containing protein</fullName>
    </recommendedName>
</protein>